<keyword evidence="3" id="KW-1185">Reference proteome</keyword>
<name>A0AAV2CCD1_9ROSI</name>
<accession>A0AAV2CCD1</accession>
<organism evidence="2 3">
    <name type="scientific">Linum trigynum</name>
    <dbReference type="NCBI Taxonomy" id="586398"/>
    <lineage>
        <taxon>Eukaryota</taxon>
        <taxon>Viridiplantae</taxon>
        <taxon>Streptophyta</taxon>
        <taxon>Embryophyta</taxon>
        <taxon>Tracheophyta</taxon>
        <taxon>Spermatophyta</taxon>
        <taxon>Magnoliopsida</taxon>
        <taxon>eudicotyledons</taxon>
        <taxon>Gunneridae</taxon>
        <taxon>Pentapetalae</taxon>
        <taxon>rosids</taxon>
        <taxon>fabids</taxon>
        <taxon>Malpighiales</taxon>
        <taxon>Linaceae</taxon>
        <taxon>Linum</taxon>
    </lineage>
</organism>
<dbReference type="AlphaFoldDB" id="A0AAV2CCD1"/>
<evidence type="ECO:0000313" key="2">
    <source>
        <dbReference type="EMBL" id="CAL1353511.1"/>
    </source>
</evidence>
<sequence length="102" mass="9789">MPMCFGRVRTRSPRRTGCCGGLGLGGPKVVAAGGGLASVEGEGGPEGLVGEGELGVTSGAPASSEAGPTEGGTWAGLDGLRSASNSSSESGSVVEKLGRGIQ</sequence>
<feature type="compositionally biased region" description="Gly residues" evidence="1">
    <location>
        <begin position="37"/>
        <end position="53"/>
    </location>
</feature>
<feature type="compositionally biased region" description="Low complexity" evidence="1">
    <location>
        <begin position="82"/>
        <end position="92"/>
    </location>
</feature>
<reference evidence="2 3" key="1">
    <citation type="submission" date="2024-04" db="EMBL/GenBank/DDBJ databases">
        <authorList>
            <person name="Fracassetti M."/>
        </authorList>
    </citation>
    <scope>NUCLEOTIDE SEQUENCE [LARGE SCALE GENOMIC DNA]</scope>
</reference>
<protein>
    <submittedName>
        <fullName evidence="2">Uncharacterized protein</fullName>
    </submittedName>
</protein>
<dbReference type="Proteomes" id="UP001497516">
    <property type="component" value="Chromosome 1"/>
</dbReference>
<proteinExistence type="predicted"/>
<evidence type="ECO:0000256" key="1">
    <source>
        <dbReference type="SAM" id="MobiDB-lite"/>
    </source>
</evidence>
<gene>
    <name evidence="2" type="ORF">LTRI10_LOCUS1411</name>
</gene>
<evidence type="ECO:0000313" key="3">
    <source>
        <dbReference type="Proteomes" id="UP001497516"/>
    </source>
</evidence>
<feature type="region of interest" description="Disordered" evidence="1">
    <location>
        <begin position="37"/>
        <end position="102"/>
    </location>
</feature>
<dbReference type="EMBL" id="OZ034813">
    <property type="protein sequence ID" value="CAL1353511.1"/>
    <property type="molecule type" value="Genomic_DNA"/>
</dbReference>